<proteinExistence type="predicted"/>
<evidence type="ECO:0000313" key="2">
    <source>
        <dbReference type="Proteomes" id="UP001527181"/>
    </source>
</evidence>
<organism evidence="1 2">
    <name type="scientific">Paenibacillus alvei</name>
    <name type="common">Bacillus alvei</name>
    <dbReference type="NCBI Taxonomy" id="44250"/>
    <lineage>
        <taxon>Bacteria</taxon>
        <taxon>Bacillati</taxon>
        <taxon>Bacillota</taxon>
        <taxon>Bacilli</taxon>
        <taxon>Bacillales</taxon>
        <taxon>Paenibacillaceae</taxon>
        <taxon>Paenibacillus</taxon>
    </lineage>
</organism>
<comment type="caution">
    <text evidence="1">The sequence shown here is derived from an EMBL/GenBank/DDBJ whole genome shotgun (WGS) entry which is preliminary data.</text>
</comment>
<reference evidence="1 2" key="1">
    <citation type="submission" date="2022-05" db="EMBL/GenBank/DDBJ databases">
        <title>Genome Sequencing of Bee-Associated Microbes.</title>
        <authorList>
            <person name="Dunlap C."/>
        </authorList>
    </citation>
    <scope>NUCLEOTIDE SEQUENCE [LARGE SCALE GENOMIC DNA]</scope>
    <source>
        <strain evidence="1 2">NRRL B-04010</strain>
    </source>
</reference>
<evidence type="ECO:0000313" key="1">
    <source>
        <dbReference type="EMBL" id="MCY9763209.1"/>
    </source>
</evidence>
<keyword evidence="2" id="KW-1185">Reference proteome</keyword>
<dbReference type="EMBL" id="JAMDNP010000050">
    <property type="protein sequence ID" value="MCY9763209.1"/>
    <property type="molecule type" value="Genomic_DNA"/>
</dbReference>
<name>A0ABT4H3I9_PAEAL</name>
<sequence length="108" mass="12652">MDRNAKHRYWLVQLGELYYAGELARISPVKNAFSYEFVSDEALALPFNNEVFADQINAKCGGIVTSRETTFGDYVALYERHQKYTNSEEEFYKEQSRMLIDVLENEKH</sequence>
<gene>
    <name evidence="1" type="ORF">M5X12_21995</name>
</gene>
<dbReference type="Proteomes" id="UP001527181">
    <property type="component" value="Unassembled WGS sequence"/>
</dbReference>
<protein>
    <submittedName>
        <fullName evidence="1">Uncharacterized protein</fullName>
    </submittedName>
</protein>
<accession>A0ABT4H3I9</accession>
<dbReference type="RefSeq" id="WP_268600178.1">
    <property type="nucleotide sequence ID" value="NZ_JAMDNP010000050.1"/>
</dbReference>